<sequence length="113" mass="13133">MRPYEVMVIFDAELEDEVIRASLEQSLKLIESQGAVRGPVDVWGKRRFAYEMKHRWEGYYVVFHAKSEPAAMDELHRTLSLSDEVIRHKVLRIPDRVYGKLGSKSKVVTEAKE</sequence>
<dbReference type="Pfam" id="PF01250">
    <property type="entry name" value="Ribosomal_S6"/>
    <property type="match status" value="1"/>
</dbReference>
<proteinExistence type="inferred from homology"/>
<reference evidence="2" key="1">
    <citation type="submission" date="2020-05" db="EMBL/GenBank/DDBJ databases">
        <authorList>
            <person name="Chiriac C."/>
            <person name="Salcher M."/>
            <person name="Ghai R."/>
            <person name="Kavagutti S V."/>
        </authorList>
    </citation>
    <scope>NUCLEOTIDE SEQUENCE</scope>
</reference>
<dbReference type="CDD" id="cd00473">
    <property type="entry name" value="bS6"/>
    <property type="match status" value="1"/>
</dbReference>
<dbReference type="GO" id="GO:0003735">
    <property type="term" value="F:structural constituent of ribosome"/>
    <property type="evidence" value="ECO:0007669"/>
    <property type="project" value="InterPro"/>
</dbReference>
<dbReference type="InterPro" id="IPR020814">
    <property type="entry name" value="Ribosomal_S6_plastid/chlpt"/>
</dbReference>
<dbReference type="NCBIfam" id="TIGR00166">
    <property type="entry name" value="S6"/>
    <property type="match status" value="1"/>
</dbReference>
<dbReference type="InterPro" id="IPR014717">
    <property type="entry name" value="Transl_elong_EF1B/ribsomal_bS6"/>
</dbReference>
<accession>A0A6J7K5B9</accession>
<comment type="similarity">
    <text evidence="1">Belongs to the bacterial ribosomal protein bS6 family.</text>
</comment>
<dbReference type="InterPro" id="IPR035980">
    <property type="entry name" value="Ribosomal_bS6_sf"/>
</dbReference>
<dbReference type="AlphaFoldDB" id="A0A6J7K5B9"/>
<dbReference type="PANTHER" id="PTHR21011:SF1">
    <property type="entry name" value="SMALL RIBOSOMAL SUBUNIT PROTEIN BS6M"/>
    <property type="match status" value="1"/>
</dbReference>
<dbReference type="GO" id="GO:0005840">
    <property type="term" value="C:ribosome"/>
    <property type="evidence" value="ECO:0007669"/>
    <property type="project" value="InterPro"/>
</dbReference>
<dbReference type="HAMAP" id="MF_00360">
    <property type="entry name" value="Ribosomal_bS6"/>
    <property type="match status" value="1"/>
</dbReference>
<protein>
    <submittedName>
        <fullName evidence="2">Unannotated protein</fullName>
    </submittedName>
</protein>
<name>A0A6J7K5B9_9ZZZZ</name>
<dbReference type="EMBL" id="CAFBNL010000029">
    <property type="protein sequence ID" value="CAB4951048.1"/>
    <property type="molecule type" value="Genomic_DNA"/>
</dbReference>
<gene>
    <name evidence="2" type="ORF">UFOPK3789_00687</name>
</gene>
<organism evidence="2">
    <name type="scientific">freshwater metagenome</name>
    <dbReference type="NCBI Taxonomy" id="449393"/>
    <lineage>
        <taxon>unclassified sequences</taxon>
        <taxon>metagenomes</taxon>
        <taxon>ecological metagenomes</taxon>
    </lineage>
</organism>
<dbReference type="GO" id="GO:0006412">
    <property type="term" value="P:translation"/>
    <property type="evidence" value="ECO:0007669"/>
    <property type="project" value="InterPro"/>
</dbReference>
<evidence type="ECO:0000256" key="1">
    <source>
        <dbReference type="ARBA" id="ARBA00009512"/>
    </source>
</evidence>
<evidence type="ECO:0000313" key="2">
    <source>
        <dbReference type="EMBL" id="CAB4951048.1"/>
    </source>
</evidence>
<dbReference type="PANTHER" id="PTHR21011">
    <property type="entry name" value="MITOCHONDRIAL 28S RIBOSOMAL PROTEIN S6"/>
    <property type="match status" value="1"/>
</dbReference>
<dbReference type="GO" id="GO:0005737">
    <property type="term" value="C:cytoplasm"/>
    <property type="evidence" value="ECO:0007669"/>
    <property type="project" value="UniProtKB-ARBA"/>
</dbReference>
<dbReference type="Gene3D" id="3.30.70.60">
    <property type="match status" value="1"/>
</dbReference>
<dbReference type="GO" id="GO:0070181">
    <property type="term" value="F:small ribosomal subunit rRNA binding"/>
    <property type="evidence" value="ECO:0007669"/>
    <property type="project" value="TreeGrafter"/>
</dbReference>
<dbReference type="SUPFAM" id="SSF54995">
    <property type="entry name" value="Ribosomal protein S6"/>
    <property type="match status" value="1"/>
</dbReference>
<dbReference type="InterPro" id="IPR000529">
    <property type="entry name" value="Ribosomal_bS6"/>
</dbReference>